<dbReference type="OrthoDB" id="9792788at2"/>
<feature type="transmembrane region" description="Helical" evidence="1">
    <location>
        <begin position="72"/>
        <end position="92"/>
    </location>
</feature>
<reference evidence="2 3" key="1">
    <citation type="submission" date="2018-07" db="EMBL/GenBank/DDBJ databases">
        <title>Bacillus sp. YLB-04 draft genome sequence.</title>
        <authorList>
            <person name="Yu L."/>
            <person name="Tang X."/>
        </authorList>
    </citation>
    <scope>NUCLEOTIDE SEQUENCE [LARGE SCALE GENOMIC DNA]</scope>
    <source>
        <strain evidence="2 3">YLB-04</strain>
    </source>
</reference>
<gene>
    <name evidence="2" type="ORF">DRW41_14425</name>
</gene>
<keyword evidence="1" id="KW-0472">Membrane</keyword>
<accession>A0A3D8GPX9</accession>
<sequence>MFRTYLFLLIILVPAAEIGILLWSGKTIGVLPTVFMILFTGVMGTYLAKSQGLKVIRQAQQQMAYGQMPGEAILDGICVLAGGILLLTPGFVTDLAGLLLLIPATRKFFKYWLAAIIRRWMNKGTIRIIR</sequence>
<comment type="caution">
    <text evidence="2">The sequence shown here is derived from an EMBL/GenBank/DDBJ whole genome shotgun (WGS) entry which is preliminary data.</text>
</comment>
<dbReference type="AlphaFoldDB" id="A0A3D8GPX9"/>
<dbReference type="EMBL" id="QNQT01000006">
    <property type="protein sequence ID" value="RDU36219.1"/>
    <property type="molecule type" value="Genomic_DNA"/>
</dbReference>
<organism evidence="2 3">
    <name type="scientific">Neobacillus piezotolerans</name>
    <dbReference type="NCBI Taxonomy" id="2259171"/>
    <lineage>
        <taxon>Bacteria</taxon>
        <taxon>Bacillati</taxon>
        <taxon>Bacillota</taxon>
        <taxon>Bacilli</taxon>
        <taxon>Bacillales</taxon>
        <taxon>Bacillaceae</taxon>
        <taxon>Neobacillus</taxon>
    </lineage>
</organism>
<keyword evidence="3" id="KW-1185">Reference proteome</keyword>
<name>A0A3D8GPX9_9BACI</name>
<keyword evidence="1" id="KW-0812">Transmembrane</keyword>
<feature type="transmembrane region" description="Helical" evidence="1">
    <location>
        <begin position="5"/>
        <end position="23"/>
    </location>
</feature>
<dbReference type="Pfam" id="PF04186">
    <property type="entry name" value="FxsA"/>
    <property type="match status" value="1"/>
</dbReference>
<dbReference type="InterPro" id="IPR007313">
    <property type="entry name" value="FxsA"/>
</dbReference>
<dbReference type="NCBIfam" id="NF008528">
    <property type="entry name" value="PRK11463.1-2"/>
    <property type="match status" value="1"/>
</dbReference>
<proteinExistence type="predicted"/>
<keyword evidence="1" id="KW-1133">Transmembrane helix</keyword>
<dbReference type="PANTHER" id="PTHR35335">
    <property type="entry name" value="UPF0716 PROTEIN FXSA"/>
    <property type="match status" value="1"/>
</dbReference>
<dbReference type="GO" id="GO:0016020">
    <property type="term" value="C:membrane"/>
    <property type="evidence" value="ECO:0007669"/>
    <property type="project" value="InterPro"/>
</dbReference>
<feature type="transmembrane region" description="Helical" evidence="1">
    <location>
        <begin position="98"/>
        <end position="117"/>
    </location>
</feature>
<protein>
    <submittedName>
        <fullName evidence="2">Membrane protein FxsA</fullName>
    </submittedName>
</protein>
<evidence type="ECO:0000256" key="1">
    <source>
        <dbReference type="SAM" id="Phobius"/>
    </source>
</evidence>
<evidence type="ECO:0000313" key="3">
    <source>
        <dbReference type="Proteomes" id="UP000257144"/>
    </source>
</evidence>
<feature type="transmembrane region" description="Helical" evidence="1">
    <location>
        <begin position="29"/>
        <end position="48"/>
    </location>
</feature>
<evidence type="ECO:0000313" key="2">
    <source>
        <dbReference type="EMBL" id="RDU36219.1"/>
    </source>
</evidence>
<dbReference type="PANTHER" id="PTHR35335:SF1">
    <property type="entry name" value="UPF0716 PROTEIN FXSA"/>
    <property type="match status" value="1"/>
</dbReference>
<dbReference type="Proteomes" id="UP000257144">
    <property type="component" value="Unassembled WGS sequence"/>
</dbReference>